<organism evidence="1 2">
    <name type="scientific">Entomophthora muscae</name>
    <dbReference type="NCBI Taxonomy" id="34485"/>
    <lineage>
        <taxon>Eukaryota</taxon>
        <taxon>Fungi</taxon>
        <taxon>Fungi incertae sedis</taxon>
        <taxon>Zoopagomycota</taxon>
        <taxon>Entomophthoromycotina</taxon>
        <taxon>Entomophthoromycetes</taxon>
        <taxon>Entomophthorales</taxon>
        <taxon>Entomophthoraceae</taxon>
        <taxon>Entomophthora</taxon>
    </lineage>
</organism>
<gene>
    <name evidence="1" type="ORF">DSO57_1034963</name>
</gene>
<dbReference type="EMBL" id="QTSX02003850">
    <property type="protein sequence ID" value="KAJ9067843.1"/>
    <property type="molecule type" value="Genomic_DNA"/>
</dbReference>
<accession>A0ACC2SZW8</accession>
<dbReference type="Proteomes" id="UP001165960">
    <property type="component" value="Unassembled WGS sequence"/>
</dbReference>
<proteinExistence type="predicted"/>
<sequence length="125" mass="13831">MADTPAKAAWIHEEIIRRTERRRLRDAKKMNSVLSTSSATSPTQLDSAGRAFLAWLPIDIKKKPYSKSVDSSSPFPNLPPLTDPTPFNPIHLPSMEPTNKSNSLDHTSSQALTRLNLAAVHFLIA</sequence>
<keyword evidence="2" id="KW-1185">Reference proteome</keyword>
<evidence type="ECO:0000313" key="1">
    <source>
        <dbReference type="EMBL" id="KAJ9067843.1"/>
    </source>
</evidence>
<reference evidence="1" key="1">
    <citation type="submission" date="2022-04" db="EMBL/GenBank/DDBJ databases">
        <title>Genome of the entomopathogenic fungus Entomophthora muscae.</title>
        <authorList>
            <person name="Elya C."/>
            <person name="Lovett B.R."/>
            <person name="Lee E."/>
            <person name="Macias A.M."/>
            <person name="Hajek A.E."/>
            <person name="De Bivort B.L."/>
            <person name="Kasson M.T."/>
            <person name="De Fine Licht H.H."/>
            <person name="Stajich J.E."/>
        </authorList>
    </citation>
    <scope>NUCLEOTIDE SEQUENCE</scope>
    <source>
        <strain evidence="1">Berkeley</strain>
    </source>
</reference>
<protein>
    <submittedName>
        <fullName evidence="1">Uncharacterized protein</fullName>
    </submittedName>
</protein>
<comment type="caution">
    <text evidence="1">The sequence shown here is derived from an EMBL/GenBank/DDBJ whole genome shotgun (WGS) entry which is preliminary data.</text>
</comment>
<name>A0ACC2SZW8_9FUNG</name>
<evidence type="ECO:0000313" key="2">
    <source>
        <dbReference type="Proteomes" id="UP001165960"/>
    </source>
</evidence>